<gene>
    <name evidence="1" type="ORF">LCMAC101_04440</name>
</gene>
<reference evidence="1" key="1">
    <citation type="journal article" date="2019" name="MBio">
        <title>Virus Genomes from Deep Sea Sediments Expand the Ocean Megavirome and Support Independent Origins of Viral Gigantism.</title>
        <authorList>
            <person name="Backstrom D."/>
            <person name="Yutin N."/>
            <person name="Jorgensen S.L."/>
            <person name="Dharamshi J."/>
            <person name="Homa F."/>
            <person name="Zaremba-Niedwiedzka K."/>
            <person name="Spang A."/>
            <person name="Wolf Y.I."/>
            <person name="Koonin E.V."/>
            <person name="Ettema T.J."/>
        </authorList>
    </citation>
    <scope>NUCLEOTIDE SEQUENCE</scope>
</reference>
<proteinExistence type="predicted"/>
<dbReference type="EMBL" id="MK500328">
    <property type="protein sequence ID" value="QBK85849.1"/>
    <property type="molecule type" value="Genomic_DNA"/>
</dbReference>
<organism evidence="1">
    <name type="scientific">Marseillevirus LCMAC101</name>
    <dbReference type="NCBI Taxonomy" id="2506602"/>
    <lineage>
        <taxon>Viruses</taxon>
        <taxon>Varidnaviria</taxon>
        <taxon>Bamfordvirae</taxon>
        <taxon>Nucleocytoviricota</taxon>
        <taxon>Megaviricetes</taxon>
        <taxon>Pimascovirales</taxon>
        <taxon>Pimascovirales incertae sedis</taxon>
        <taxon>Marseilleviridae</taxon>
    </lineage>
</organism>
<accession>A0A481YS32</accession>
<sequence>MDIQRVFVLVPDSPVWEDLSIFLCESEAIEASKKYPKMTVEIFEQKVKPGPFVPTYDFYRNGIFDDYLD</sequence>
<evidence type="ECO:0000313" key="1">
    <source>
        <dbReference type="EMBL" id="QBK85849.1"/>
    </source>
</evidence>
<protein>
    <submittedName>
        <fullName evidence="1">Uncharacterized protein</fullName>
    </submittedName>
</protein>
<name>A0A481YS32_9VIRU</name>